<comment type="caution">
    <text evidence="1">The sequence shown here is derived from an EMBL/GenBank/DDBJ whole genome shotgun (WGS) entry which is preliminary data.</text>
</comment>
<accession>A0AAU9ITI4</accession>
<dbReference type="Proteomes" id="UP001162131">
    <property type="component" value="Unassembled WGS sequence"/>
</dbReference>
<dbReference type="AlphaFoldDB" id="A0AAU9ITI4"/>
<gene>
    <name evidence="1" type="ORF">BSTOLATCC_MIC17658</name>
</gene>
<sequence length="74" mass="8905">MIRLRLLGLFLKFKNEKQVGLVPHLLPQAIQIDDLVYKYSTPLEKIFHSSLYHLSSKPKIWQKFLAQFFWHNHN</sequence>
<name>A0AAU9ITI4_9CILI</name>
<protein>
    <submittedName>
        <fullName evidence="1">Uncharacterized protein</fullName>
    </submittedName>
</protein>
<evidence type="ECO:0000313" key="1">
    <source>
        <dbReference type="EMBL" id="CAG9317032.1"/>
    </source>
</evidence>
<keyword evidence="2" id="KW-1185">Reference proteome</keyword>
<organism evidence="1 2">
    <name type="scientific">Blepharisma stoltei</name>
    <dbReference type="NCBI Taxonomy" id="1481888"/>
    <lineage>
        <taxon>Eukaryota</taxon>
        <taxon>Sar</taxon>
        <taxon>Alveolata</taxon>
        <taxon>Ciliophora</taxon>
        <taxon>Postciliodesmatophora</taxon>
        <taxon>Heterotrichea</taxon>
        <taxon>Heterotrichida</taxon>
        <taxon>Blepharismidae</taxon>
        <taxon>Blepharisma</taxon>
    </lineage>
</organism>
<proteinExistence type="predicted"/>
<reference evidence="1" key="1">
    <citation type="submission" date="2021-09" db="EMBL/GenBank/DDBJ databases">
        <authorList>
            <consortium name="AG Swart"/>
            <person name="Singh M."/>
            <person name="Singh A."/>
            <person name="Seah K."/>
            <person name="Emmerich C."/>
        </authorList>
    </citation>
    <scope>NUCLEOTIDE SEQUENCE</scope>
    <source>
        <strain evidence="1">ATCC30299</strain>
    </source>
</reference>
<evidence type="ECO:0000313" key="2">
    <source>
        <dbReference type="Proteomes" id="UP001162131"/>
    </source>
</evidence>
<dbReference type="EMBL" id="CAJZBQ010000017">
    <property type="protein sequence ID" value="CAG9317032.1"/>
    <property type="molecule type" value="Genomic_DNA"/>
</dbReference>